<dbReference type="PANTHER" id="PTHR23403">
    <property type="entry name" value="TREHALASE"/>
    <property type="match status" value="1"/>
</dbReference>
<dbReference type="PRINTS" id="PR00744">
    <property type="entry name" value="GLHYDRLASE37"/>
</dbReference>
<evidence type="ECO:0000313" key="11">
    <source>
        <dbReference type="Proteomes" id="UP000440367"/>
    </source>
</evidence>
<dbReference type="GO" id="GO:0005993">
    <property type="term" value="P:trehalose catabolic process"/>
    <property type="evidence" value="ECO:0007669"/>
    <property type="project" value="TreeGrafter"/>
</dbReference>
<evidence type="ECO:0000256" key="5">
    <source>
        <dbReference type="SAM" id="MobiDB-lite"/>
    </source>
</evidence>
<feature type="compositionally biased region" description="Polar residues" evidence="5">
    <location>
        <begin position="34"/>
        <end position="54"/>
    </location>
</feature>
<evidence type="ECO:0000256" key="4">
    <source>
        <dbReference type="RuleBase" id="RU361180"/>
    </source>
</evidence>
<evidence type="ECO:0000256" key="3">
    <source>
        <dbReference type="ARBA" id="ARBA00023295"/>
    </source>
</evidence>
<dbReference type="SUPFAM" id="SSF48208">
    <property type="entry name" value="Six-hairpin glycosidases"/>
    <property type="match status" value="1"/>
</dbReference>
<reference evidence="7 13" key="1">
    <citation type="submission" date="2018-09" db="EMBL/GenBank/DDBJ databases">
        <title>Genomic investigation of the strawberry pathogen Phytophthora fragariae indicates pathogenicity is determined by transcriptional variation in three key races.</title>
        <authorList>
            <person name="Adams T.M."/>
            <person name="Armitage A.D."/>
            <person name="Sobczyk M.K."/>
            <person name="Bates H.J."/>
            <person name="Dunwell J.M."/>
            <person name="Nellist C.F."/>
            <person name="Harrison R.J."/>
        </authorList>
    </citation>
    <scope>NUCLEOTIDE SEQUENCE [LARGE SCALE GENOMIC DNA]</scope>
    <source>
        <strain evidence="9 11">BC-1</strain>
        <strain evidence="8 12">NOV-5</strain>
        <strain evidence="6 10">NOV-9</strain>
        <strain evidence="7 13">SCRP245</strain>
    </source>
</reference>
<evidence type="ECO:0000313" key="8">
    <source>
        <dbReference type="EMBL" id="KAE9127797.1"/>
    </source>
</evidence>
<dbReference type="Proteomes" id="UP000429523">
    <property type="component" value="Unassembled WGS sequence"/>
</dbReference>
<dbReference type="EMBL" id="QXGF01001253">
    <property type="protein sequence ID" value="KAE8931353.1"/>
    <property type="molecule type" value="Genomic_DNA"/>
</dbReference>
<dbReference type="Pfam" id="PF01204">
    <property type="entry name" value="Trehalase"/>
    <property type="match status" value="1"/>
</dbReference>
<sequence>MASSGGDSPSQIPNPVPVIPQLPPKQAPAIPRCQSMSPSSTGYAPRCNYTSESSGRGGIEALQRAALLADLLKWWDDHDGVREDEKLLLIPKRDQDQANTQREHRRPEHQNDATPTATTAPDSSGLLSRENLFRVLEILAVMAVVAVGLSVLATKSTGHGVHKAPTFSLHRSGGKLLSGGHRLRSFLRHMKRHPPVLSKLPADADIPLGVNVELERAMDIYCRGPLLHAVQMTNVFSDSKYFVDMPIKENSSAFDILVDFQRRGLAMTEFRPNVHGTHEQQLRRFIDDHFDPPGTDLIPITPFDFQGQSHPPMVADIQDDELRDWAFDLHRIWQSLGRIFNPNVKGSLLRSRKLDEPSLNRPANVLIVPGGRFRESYYWDSYWIVQGLLVSDMPITARGIVDHLLEYVSEFGFVPNGGRIYYLTRSQPPMLSDMVKLVARFPSSTGNESEYDDEYLRAALPILEREYDFWMQHGPCGHAVELTRRNFSAGATDRATYVLNRYTSNANYPRPESYREDVLVAAEIFDRTMQMDGNAAATERHKDKYYSNVIAAAESGWDFSSRWLRDPLDMKSMVTSSVVPVDLNAIMYRVECNLMEFNRHLGNEERAQFFERAAARRLEAIEAILWSEKHHSWKDYDLETDTHSTIVSVSDYTPLWAKAFNSSDIDRLKHVVTSLKNSGLLQVGGVQTTTIFSGQQWDSPNAWPPEQDIVVEGLLAVNTTESHSLARELSQTWMQASLTAWKQTGLMFEKYNASEVGGLGAGGEYFPQFGFGWTNGVILKFLTIHQNLLLAEY</sequence>
<proteinExistence type="inferred from homology"/>
<evidence type="ECO:0000256" key="1">
    <source>
        <dbReference type="ARBA" id="ARBA00005615"/>
    </source>
</evidence>
<accession>A0A6A3K950</accession>
<dbReference type="EMBL" id="QXFW01000761">
    <property type="protein sequence ID" value="KAE9003611.1"/>
    <property type="molecule type" value="Genomic_DNA"/>
</dbReference>
<comment type="catalytic activity">
    <reaction evidence="4">
        <text>alpha,alpha-trehalose + H2O = alpha-D-glucose + beta-D-glucose</text>
        <dbReference type="Rhea" id="RHEA:32675"/>
        <dbReference type="ChEBI" id="CHEBI:15377"/>
        <dbReference type="ChEBI" id="CHEBI:15903"/>
        <dbReference type="ChEBI" id="CHEBI:16551"/>
        <dbReference type="ChEBI" id="CHEBI:17925"/>
        <dbReference type="EC" id="3.2.1.28"/>
    </reaction>
</comment>
<dbReference type="Proteomes" id="UP000440367">
    <property type="component" value="Unassembled WGS sequence"/>
</dbReference>
<dbReference type="PANTHER" id="PTHR23403:SF1">
    <property type="entry name" value="TREHALASE"/>
    <property type="match status" value="1"/>
</dbReference>
<dbReference type="InterPro" id="IPR012341">
    <property type="entry name" value="6hp_glycosidase-like_sf"/>
</dbReference>
<feature type="compositionally biased region" description="Basic and acidic residues" evidence="5">
    <location>
        <begin position="92"/>
        <end position="111"/>
    </location>
</feature>
<gene>
    <name evidence="9" type="ORF">PF002_g18738</name>
    <name evidence="8" type="ORF">PF006_g16431</name>
    <name evidence="6" type="ORF">PF009_g18586</name>
    <name evidence="7" type="ORF">PF011_g12827</name>
</gene>
<dbReference type="Proteomes" id="UP000460718">
    <property type="component" value="Unassembled WGS sequence"/>
</dbReference>
<evidence type="ECO:0000313" key="6">
    <source>
        <dbReference type="EMBL" id="KAE8931353.1"/>
    </source>
</evidence>
<dbReference type="Gene3D" id="1.50.10.10">
    <property type="match status" value="1"/>
</dbReference>
<evidence type="ECO:0000313" key="7">
    <source>
        <dbReference type="EMBL" id="KAE9003611.1"/>
    </source>
</evidence>
<comment type="similarity">
    <text evidence="1 4">Belongs to the glycosyl hydrolase 37 family.</text>
</comment>
<feature type="compositionally biased region" description="Pro residues" evidence="5">
    <location>
        <begin position="12"/>
        <end position="26"/>
    </location>
</feature>
<protein>
    <recommendedName>
        <fullName evidence="4">Trehalase</fullName>
        <ecNumber evidence="4">3.2.1.28</ecNumber>
    </recommendedName>
    <alternativeName>
        <fullName evidence="4">Alpha-trehalose glucohydrolase</fullName>
    </alternativeName>
</protein>
<dbReference type="InterPro" id="IPR018232">
    <property type="entry name" value="Glyco_hydro_37_CS"/>
</dbReference>
<evidence type="ECO:0000313" key="9">
    <source>
        <dbReference type="EMBL" id="KAE9210736.1"/>
    </source>
</evidence>
<comment type="caution">
    <text evidence="7">The sequence shown here is derived from an EMBL/GenBank/DDBJ whole genome shotgun (WGS) entry which is preliminary data.</text>
</comment>
<keyword evidence="3 4" id="KW-0326">Glycosidase</keyword>
<evidence type="ECO:0000313" key="13">
    <source>
        <dbReference type="Proteomes" id="UP000460718"/>
    </source>
</evidence>
<dbReference type="EMBL" id="QXGD01001249">
    <property type="protein sequence ID" value="KAE9210736.1"/>
    <property type="molecule type" value="Genomic_DNA"/>
</dbReference>
<name>A0A6A3K950_9STRA</name>
<dbReference type="GO" id="GO:0004555">
    <property type="term" value="F:alpha,alpha-trehalase activity"/>
    <property type="evidence" value="ECO:0007669"/>
    <property type="project" value="UniProtKB-EC"/>
</dbReference>
<evidence type="ECO:0000313" key="12">
    <source>
        <dbReference type="Proteomes" id="UP000440732"/>
    </source>
</evidence>
<dbReference type="InterPro" id="IPR008928">
    <property type="entry name" value="6-hairpin_glycosidase_sf"/>
</dbReference>
<dbReference type="AlphaFoldDB" id="A0A6A3K950"/>
<feature type="region of interest" description="Disordered" evidence="5">
    <location>
        <begin position="92"/>
        <end position="124"/>
    </location>
</feature>
<dbReference type="PROSITE" id="PS00928">
    <property type="entry name" value="TREHALASE_2"/>
    <property type="match status" value="1"/>
</dbReference>
<organism evidence="7 13">
    <name type="scientific">Phytophthora fragariae</name>
    <dbReference type="NCBI Taxonomy" id="53985"/>
    <lineage>
        <taxon>Eukaryota</taxon>
        <taxon>Sar</taxon>
        <taxon>Stramenopiles</taxon>
        <taxon>Oomycota</taxon>
        <taxon>Peronosporomycetes</taxon>
        <taxon>Peronosporales</taxon>
        <taxon>Peronosporaceae</taxon>
        <taxon>Phytophthora</taxon>
    </lineage>
</organism>
<dbReference type="InterPro" id="IPR001661">
    <property type="entry name" value="Glyco_hydro_37"/>
</dbReference>
<dbReference type="PROSITE" id="PS00927">
    <property type="entry name" value="TREHALASE_1"/>
    <property type="match status" value="1"/>
</dbReference>
<keyword evidence="2 4" id="KW-0378">Hydrolase</keyword>
<dbReference type="EMBL" id="QXGA01001141">
    <property type="protein sequence ID" value="KAE9127797.1"/>
    <property type="molecule type" value="Genomic_DNA"/>
</dbReference>
<evidence type="ECO:0000313" key="10">
    <source>
        <dbReference type="Proteomes" id="UP000429523"/>
    </source>
</evidence>
<dbReference type="Proteomes" id="UP000440732">
    <property type="component" value="Unassembled WGS sequence"/>
</dbReference>
<dbReference type="EC" id="3.2.1.28" evidence="4"/>
<evidence type="ECO:0000256" key="2">
    <source>
        <dbReference type="ARBA" id="ARBA00022801"/>
    </source>
</evidence>
<feature type="region of interest" description="Disordered" evidence="5">
    <location>
        <begin position="1"/>
        <end position="55"/>
    </location>
</feature>